<proteinExistence type="predicted"/>
<keyword evidence="2" id="KW-0472">Membrane</keyword>
<reference evidence="3 4" key="1">
    <citation type="submission" date="2023-03" db="EMBL/GenBank/DDBJ databases">
        <title>Bacillus Genome Sequencing.</title>
        <authorList>
            <person name="Dunlap C."/>
        </authorList>
    </citation>
    <scope>NUCLEOTIDE SEQUENCE [LARGE SCALE GENOMIC DNA]</scope>
    <source>
        <strain evidence="3 4">B-59205</strain>
    </source>
</reference>
<organism evidence="3 4">
    <name type="scientific">Metasolibacillus meyeri</name>
    <dbReference type="NCBI Taxonomy" id="1071052"/>
    <lineage>
        <taxon>Bacteria</taxon>
        <taxon>Bacillati</taxon>
        <taxon>Bacillota</taxon>
        <taxon>Bacilli</taxon>
        <taxon>Bacillales</taxon>
        <taxon>Caryophanaceae</taxon>
        <taxon>Metasolibacillus</taxon>
    </lineage>
</organism>
<dbReference type="AlphaFoldDB" id="A0AAW9NHP3"/>
<evidence type="ECO:0000256" key="1">
    <source>
        <dbReference type="SAM" id="Coils"/>
    </source>
</evidence>
<dbReference type="RefSeq" id="WP_326121530.1">
    <property type="nucleotide sequence ID" value="NZ_JARSFG010000003.1"/>
</dbReference>
<feature type="coiled-coil region" evidence="1">
    <location>
        <begin position="247"/>
        <end position="295"/>
    </location>
</feature>
<gene>
    <name evidence="3" type="ORF">P9B03_02070</name>
</gene>
<comment type="caution">
    <text evidence="3">The sequence shown here is derived from an EMBL/GenBank/DDBJ whole genome shotgun (WGS) entry which is preliminary data.</text>
</comment>
<feature type="transmembrane region" description="Helical" evidence="2">
    <location>
        <begin position="12"/>
        <end position="35"/>
    </location>
</feature>
<name>A0AAW9NHP3_9BACL</name>
<sequence length="296" mass="34837">MKSKLNRGFENFFYRAFIIVFAMSLLLFFTSKWWLYDDDPIKQTPFNRDIAGLDQTTLVLKKWHYNPDKLLMEVMLETKHTGADQVKPTFAFAAKASQTMDVYPIKIVYQQDNQFVLHIEQVPKDYKVIGVFVKELRDPKILESAARDQLLAEKGSIDKSIELELPKPKEKIVVGDYREIQLDKTLDIKSKLAYQVEFISLEILQLDRQIETLETQQLPLQDEIVASIKNEIVQLESEQVYKTDDEKQAVQQQIAKKKVAIENVREKQKQYEERIQALQQKREKLLEKIEKIQQRE</sequence>
<evidence type="ECO:0000313" key="4">
    <source>
        <dbReference type="Proteomes" id="UP001344888"/>
    </source>
</evidence>
<accession>A0AAW9NHP3</accession>
<dbReference type="Proteomes" id="UP001344888">
    <property type="component" value="Unassembled WGS sequence"/>
</dbReference>
<keyword evidence="1" id="KW-0175">Coiled coil</keyword>
<evidence type="ECO:0000256" key="2">
    <source>
        <dbReference type="SAM" id="Phobius"/>
    </source>
</evidence>
<keyword evidence="4" id="KW-1185">Reference proteome</keyword>
<dbReference type="EMBL" id="JARSFG010000003">
    <property type="protein sequence ID" value="MEC1177257.1"/>
    <property type="molecule type" value="Genomic_DNA"/>
</dbReference>
<protein>
    <submittedName>
        <fullName evidence="3">Uncharacterized protein</fullName>
    </submittedName>
</protein>
<keyword evidence="2" id="KW-1133">Transmembrane helix</keyword>
<evidence type="ECO:0000313" key="3">
    <source>
        <dbReference type="EMBL" id="MEC1177257.1"/>
    </source>
</evidence>
<keyword evidence="2" id="KW-0812">Transmembrane</keyword>